<gene>
    <name evidence="2" type="ORF">SAMN02745775_101414</name>
</gene>
<dbReference type="InterPro" id="IPR001853">
    <property type="entry name" value="DSBA-like_thioredoxin_dom"/>
</dbReference>
<proteinExistence type="predicted"/>
<dbReference type="STRING" id="1123062.SAMN02745775_101414"/>
<name>A0A1I3XKP0_9PROT</name>
<dbReference type="Pfam" id="PF01323">
    <property type="entry name" value="DSBA"/>
    <property type="match status" value="1"/>
</dbReference>
<dbReference type="Gene3D" id="3.40.30.10">
    <property type="entry name" value="Glutaredoxin"/>
    <property type="match status" value="1"/>
</dbReference>
<reference evidence="2 3" key="1">
    <citation type="submission" date="2016-10" db="EMBL/GenBank/DDBJ databases">
        <authorList>
            <person name="de Groot N.N."/>
        </authorList>
    </citation>
    <scope>NUCLEOTIDE SEQUENCE [LARGE SCALE GENOMIC DNA]</scope>
    <source>
        <strain evidence="2 3">DSM 19981</strain>
    </source>
</reference>
<dbReference type="InterPro" id="IPR036249">
    <property type="entry name" value="Thioredoxin-like_sf"/>
</dbReference>
<sequence>MRITYLFDPLCGWCYGASPVLGRIAAEAGLTLDLLPVGLFAGEDARPMEAGFAAYAWANDQRIARLTGQPFSEAYRRQVLADTTRPFDSGPATLALCAVATTLPARGLEALRAIQAARYVEGRDTTDLAVLAAVLAARGLEEAALRLRAPDAALREACHARMAEGRATMRRFGITGVPALLAGSGAAQRALPADALFGDADSLIVRLRAA</sequence>
<dbReference type="AlphaFoldDB" id="A0A1I3XKP0"/>
<evidence type="ECO:0000259" key="1">
    <source>
        <dbReference type="Pfam" id="PF01323"/>
    </source>
</evidence>
<dbReference type="OrthoDB" id="9813770at2"/>
<dbReference type="SUPFAM" id="SSF52833">
    <property type="entry name" value="Thioredoxin-like"/>
    <property type="match status" value="1"/>
</dbReference>
<evidence type="ECO:0000313" key="2">
    <source>
        <dbReference type="EMBL" id="SFK20113.1"/>
    </source>
</evidence>
<dbReference type="RefSeq" id="WP_092954783.1">
    <property type="nucleotide sequence ID" value="NZ_FOSQ01000001.1"/>
</dbReference>
<dbReference type="Proteomes" id="UP000199473">
    <property type="component" value="Unassembled WGS sequence"/>
</dbReference>
<feature type="domain" description="DSBA-like thioredoxin" evidence="1">
    <location>
        <begin position="4"/>
        <end position="185"/>
    </location>
</feature>
<dbReference type="CDD" id="cd03025">
    <property type="entry name" value="DsbA_FrnE_like"/>
    <property type="match status" value="1"/>
</dbReference>
<keyword evidence="3" id="KW-1185">Reference proteome</keyword>
<dbReference type="EMBL" id="FOSQ01000001">
    <property type="protein sequence ID" value="SFK20113.1"/>
    <property type="molecule type" value="Genomic_DNA"/>
</dbReference>
<organism evidence="2 3">
    <name type="scientific">Falsiroseomonas stagni DSM 19981</name>
    <dbReference type="NCBI Taxonomy" id="1123062"/>
    <lineage>
        <taxon>Bacteria</taxon>
        <taxon>Pseudomonadati</taxon>
        <taxon>Pseudomonadota</taxon>
        <taxon>Alphaproteobacteria</taxon>
        <taxon>Acetobacterales</taxon>
        <taxon>Roseomonadaceae</taxon>
        <taxon>Falsiroseomonas</taxon>
    </lineage>
</organism>
<accession>A0A1I3XKP0</accession>
<evidence type="ECO:0000313" key="3">
    <source>
        <dbReference type="Proteomes" id="UP000199473"/>
    </source>
</evidence>
<dbReference type="GO" id="GO:0016491">
    <property type="term" value="F:oxidoreductase activity"/>
    <property type="evidence" value="ECO:0007669"/>
    <property type="project" value="InterPro"/>
</dbReference>
<protein>
    <recommendedName>
        <fullName evidence="1">DSBA-like thioredoxin domain-containing protein</fullName>
    </recommendedName>
</protein>